<accession>A0A165IGI0</accession>
<gene>
    <name evidence="2" type="ORF">CALCODRAFT_107995</name>
</gene>
<dbReference type="AlphaFoldDB" id="A0A165IGI0"/>
<feature type="region of interest" description="Disordered" evidence="1">
    <location>
        <begin position="26"/>
        <end position="50"/>
    </location>
</feature>
<protein>
    <submittedName>
        <fullName evidence="2">Uncharacterized protein</fullName>
    </submittedName>
</protein>
<evidence type="ECO:0000256" key="1">
    <source>
        <dbReference type="SAM" id="MobiDB-lite"/>
    </source>
</evidence>
<evidence type="ECO:0000313" key="2">
    <source>
        <dbReference type="EMBL" id="KZT60544.1"/>
    </source>
</evidence>
<organism evidence="2 3">
    <name type="scientific">Calocera cornea HHB12733</name>
    <dbReference type="NCBI Taxonomy" id="1353952"/>
    <lineage>
        <taxon>Eukaryota</taxon>
        <taxon>Fungi</taxon>
        <taxon>Dikarya</taxon>
        <taxon>Basidiomycota</taxon>
        <taxon>Agaricomycotina</taxon>
        <taxon>Dacrymycetes</taxon>
        <taxon>Dacrymycetales</taxon>
        <taxon>Dacrymycetaceae</taxon>
        <taxon>Calocera</taxon>
    </lineage>
</organism>
<dbReference type="Proteomes" id="UP000076842">
    <property type="component" value="Unassembled WGS sequence"/>
</dbReference>
<sequence>MNHACHDAYPPQPASGRAILKKRVREGQKPAAHPHSVPDDLQLPLPDGRRAPPFPSLPFPSLLGTPARRCCNSAALQAPGARAALLEYAWDCLVLHARRDVIGDGVASRQRAEGDGLQGSLMMSRALSCSPLCIQTHLAAAAYRACVQCSV</sequence>
<reference evidence="2 3" key="1">
    <citation type="journal article" date="2016" name="Mol. Biol. Evol.">
        <title>Comparative Genomics of Early-Diverging Mushroom-Forming Fungi Provides Insights into the Origins of Lignocellulose Decay Capabilities.</title>
        <authorList>
            <person name="Nagy L.G."/>
            <person name="Riley R."/>
            <person name="Tritt A."/>
            <person name="Adam C."/>
            <person name="Daum C."/>
            <person name="Floudas D."/>
            <person name="Sun H."/>
            <person name="Yadav J.S."/>
            <person name="Pangilinan J."/>
            <person name="Larsson K.H."/>
            <person name="Matsuura K."/>
            <person name="Barry K."/>
            <person name="Labutti K."/>
            <person name="Kuo R."/>
            <person name="Ohm R.A."/>
            <person name="Bhattacharya S.S."/>
            <person name="Shirouzu T."/>
            <person name="Yoshinaga Y."/>
            <person name="Martin F.M."/>
            <person name="Grigoriev I.V."/>
            <person name="Hibbett D.S."/>
        </authorList>
    </citation>
    <scope>NUCLEOTIDE SEQUENCE [LARGE SCALE GENOMIC DNA]</scope>
    <source>
        <strain evidence="2 3">HHB12733</strain>
    </source>
</reference>
<keyword evidence="3" id="KW-1185">Reference proteome</keyword>
<dbReference type="EMBL" id="KV423930">
    <property type="protein sequence ID" value="KZT60544.1"/>
    <property type="molecule type" value="Genomic_DNA"/>
</dbReference>
<name>A0A165IGI0_9BASI</name>
<evidence type="ECO:0000313" key="3">
    <source>
        <dbReference type="Proteomes" id="UP000076842"/>
    </source>
</evidence>
<proteinExistence type="predicted"/>
<dbReference type="InParanoid" id="A0A165IGI0"/>